<dbReference type="EMBL" id="JAWDEY010000010">
    <property type="protein sequence ID" value="KAK6589812.1"/>
    <property type="molecule type" value="Genomic_DNA"/>
</dbReference>
<protein>
    <submittedName>
        <fullName evidence="2">Uncharacterized protein</fullName>
    </submittedName>
</protein>
<dbReference type="AlphaFoldDB" id="A0AAV9Y0V7"/>
<comment type="caution">
    <text evidence="2">The sequence shown here is derived from an EMBL/GenBank/DDBJ whole genome shotgun (WGS) entry which is preliminary data.</text>
</comment>
<feature type="signal peptide" evidence="1">
    <location>
        <begin position="1"/>
        <end position="24"/>
    </location>
</feature>
<evidence type="ECO:0000313" key="2">
    <source>
        <dbReference type="EMBL" id="KAK6589812.1"/>
    </source>
</evidence>
<accession>A0AAV9Y0V7</accession>
<gene>
    <name evidence="2" type="ORF">RS030_192923</name>
</gene>
<name>A0AAV9Y0V7_9CRYT</name>
<reference evidence="2 3" key="1">
    <citation type="submission" date="2023-10" db="EMBL/GenBank/DDBJ databases">
        <title>Comparative genomics analysis reveals potential genetic determinants of host preference in Cryptosporidium xiaoi.</title>
        <authorList>
            <person name="Xiao L."/>
            <person name="Li J."/>
        </authorList>
    </citation>
    <scope>NUCLEOTIDE SEQUENCE [LARGE SCALE GENOMIC DNA]</scope>
    <source>
        <strain evidence="2 3">52996</strain>
    </source>
</reference>
<dbReference type="Proteomes" id="UP001311799">
    <property type="component" value="Unassembled WGS sequence"/>
</dbReference>
<evidence type="ECO:0000256" key="1">
    <source>
        <dbReference type="SAM" id="SignalP"/>
    </source>
</evidence>
<organism evidence="2 3">
    <name type="scientific">Cryptosporidium xiaoi</name>
    <dbReference type="NCBI Taxonomy" id="659607"/>
    <lineage>
        <taxon>Eukaryota</taxon>
        <taxon>Sar</taxon>
        <taxon>Alveolata</taxon>
        <taxon>Apicomplexa</taxon>
        <taxon>Conoidasida</taxon>
        <taxon>Coccidia</taxon>
        <taxon>Eucoccidiorida</taxon>
        <taxon>Eimeriorina</taxon>
        <taxon>Cryptosporidiidae</taxon>
        <taxon>Cryptosporidium</taxon>
    </lineage>
</organism>
<keyword evidence="1" id="KW-0732">Signal</keyword>
<keyword evidence="3" id="KW-1185">Reference proteome</keyword>
<proteinExistence type="predicted"/>
<feature type="chain" id="PRO_5043833069" evidence="1">
    <location>
        <begin position="25"/>
        <end position="359"/>
    </location>
</feature>
<sequence>MLKLVKSLLLFLLFIISIKILALCNNSDISQEQLIMELSKPLVLDYLGLNKPPDFSNLKLSSDIQVYDTILNNTILGRLLVTYIIMEYIEYCGFKYKYNKVAFPMLVKRKEIIGSLICKYKEIKGEFPVFSFCFGEIQLAYPFYPSNYISLKKNDIFLIQNCIVKYPDYNGIPYKYPKIPENQLNIFNSTIFDSKLISNFTSNSTQANIYNNDTNYQKDLNYLNPFIDSGTVINYHLKKKHFDSECIISRLYSGKTFEVIGFSIIGTITCQTKINYKNSTTQNNYQRVINRDVIRSLCTGIATFNPINSNYNFGLFKFNYHKPFLSINCTSIPTGILGYKVLYPDQAIKDIIFSMKNKD</sequence>
<evidence type="ECO:0000313" key="3">
    <source>
        <dbReference type="Proteomes" id="UP001311799"/>
    </source>
</evidence>